<dbReference type="Gene3D" id="1.10.10.60">
    <property type="entry name" value="Homeodomain-like"/>
    <property type="match status" value="2"/>
</dbReference>
<protein>
    <submittedName>
        <fullName evidence="4">Transcriptional regulator</fullName>
    </submittedName>
</protein>
<reference evidence="5" key="1">
    <citation type="submission" date="2015-07" db="EMBL/GenBank/DDBJ databases">
        <title>Draft genome sequence of a Pseudoalteromonas rubra strain, OCN096, isolated from Kaneohe Bay, Oahu, Hawaii.</title>
        <authorList>
            <person name="Beurmann S."/>
            <person name="Ushijima B."/>
            <person name="Belcaid M."/>
            <person name="Callahan S.M."/>
            <person name="Aeby G.S."/>
        </authorList>
    </citation>
    <scope>NUCLEOTIDE SEQUENCE [LARGE SCALE GENOMIC DNA]</scope>
    <source>
        <strain evidence="5">OCN096</strain>
    </source>
</reference>
<evidence type="ECO:0000313" key="5">
    <source>
        <dbReference type="Proteomes" id="UP000036850"/>
    </source>
</evidence>
<dbReference type="InterPro" id="IPR018060">
    <property type="entry name" value="HTH_AraC"/>
</dbReference>
<dbReference type="AlphaFoldDB" id="A0A0L0EQ99"/>
<evidence type="ECO:0000259" key="3">
    <source>
        <dbReference type="PROSITE" id="PS01124"/>
    </source>
</evidence>
<sequence length="322" mass="35918">MTMPTPRQFYFVLLNDTLPLDLAGPLQVLLEAQRAGQSIDIHYVSAEDAQIMDGGLRLHQLRPLPAKLDATDVVILPGCKDAFVTYNNPAGLRTQQWLKDQARYDPYILSICSGAVLAAKAGLMENKACTTHFALIERFRSAFRACKVADNRIFVQDGKLFSSAGISSGIDMTLHFVSVLFGEHIAARVAREMLVYFRRSGQDPQLSPWLCHRNHMHRALHQVQDLVCGQISSPHSLQTLASAAHLSVRQLSRLFKQNLGITPGEYVSGIKVAHAKALLSRSNIQIEAIADACGYSSARHFRRIWNQFETLSPSQYRQAHQQ</sequence>
<name>A0A0L0EQ99_9GAMM</name>
<dbReference type="EMBL" id="LFZX01000137">
    <property type="protein sequence ID" value="KNC66579.1"/>
    <property type="molecule type" value="Genomic_DNA"/>
</dbReference>
<dbReference type="InterPro" id="IPR002818">
    <property type="entry name" value="DJ-1/PfpI"/>
</dbReference>
<dbReference type="SUPFAM" id="SSF46689">
    <property type="entry name" value="Homeodomain-like"/>
    <property type="match status" value="2"/>
</dbReference>
<evidence type="ECO:0000256" key="2">
    <source>
        <dbReference type="ARBA" id="ARBA00023163"/>
    </source>
</evidence>
<evidence type="ECO:0000256" key="1">
    <source>
        <dbReference type="ARBA" id="ARBA00023015"/>
    </source>
</evidence>
<keyword evidence="2" id="KW-0804">Transcription</keyword>
<dbReference type="GO" id="GO:0043565">
    <property type="term" value="F:sequence-specific DNA binding"/>
    <property type="evidence" value="ECO:0007669"/>
    <property type="project" value="InterPro"/>
</dbReference>
<dbReference type="Pfam" id="PF12833">
    <property type="entry name" value="HTH_18"/>
    <property type="match status" value="1"/>
</dbReference>
<dbReference type="SUPFAM" id="SSF52317">
    <property type="entry name" value="Class I glutamine amidotransferase-like"/>
    <property type="match status" value="1"/>
</dbReference>
<dbReference type="PANTHER" id="PTHR43130">
    <property type="entry name" value="ARAC-FAMILY TRANSCRIPTIONAL REGULATOR"/>
    <property type="match status" value="1"/>
</dbReference>
<dbReference type="InterPro" id="IPR009057">
    <property type="entry name" value="Homeodomain-like_sf"/>
</dbReference>
<dbReference type="InterPro" id="IPR029062">
    <property type="entry name" value="Class_I_gatase-like"/>
</dbReference>
<gene>
    <name evidence="4" type="ORF">AC626_16170</name>
</gene>
<feature type="domain" description="HTH araC/xylS-type" evidence="3">
    <location>
        <begin position="221"/>
        <end position="319"/>
    </location>
</feature>
<organism evidence="4 5">
    <name type="scientific">Pseudoalteromonas rubra</name>
    <dbReference type="NCBI Taxonomy" id="43658"/>
    <lineage>
        <taxon>Bacteria</taxon>
        <taxon>Pseudomonadati</taxon>
        <taxon>Pseudomonadota</taxon>
        <taxon>Gammaproteobacteria</taxon>
        <taxon>Alteromonadales</taxon>
        <taxon>Pseudoalteromonadaceae</taxon>
        <taxon>Pseudoalteromonas</taxon>
    </lineage>
</organism>
<dbReference type="PATRIC" id="fig|43658.6.peg.2489"/>
<evidence type="ECO:0000313" key="4">
    <source>
        <dbReference type="EMBL" id="KNC66579.1"/>
    </source>
</evidence>
<dbReference type="Proteomes" id="UP000036850">
    <property type="component" value="Unassembled WGS sequence"/>
</dbReference>
<dbReference type="PROSITE" id="PS01124">
    <property type="entry name" value="HTH_ARAC_FAMILY_2"/>
    <property type="match status" value="1"/>
</dbReference>
<keyword evidence="1" id="KW-0805">Transcription regulation</keyword>
<comment type="caution">
    <text evidence="4">The sequence shown here is derived from an EMBL/GenBank/DDBJ whole genome shotgun (WGS) entry which is preliminary data.</text>
</comment>
<dbReference type="InterPro" id="IPR052158">
    <property type="entry name" value="INH-QAR"/>
</dbReference>
<dbReference type="Pfam" id="PF01965">
    <property type="entry name" value="DJ-1_PfpI"/>
    <property type="match status" value="1"/>
</dbReference>
<accession>A0A0L0EQ99</accession>
<dbReference type="GO" id="GO:0003700">
    <property type="term" value="F:DNA-binding transcription factor activity"/>
    <property type="evidence" value="ECO:0007669"/>
    <property type="project" value="InterPro"/>
</dbReference>
<proteinExistence type="predicted"/>
<dbReference type="OrthoDB" id="9803764at2"/>
<dbReference type="SMART" id="SM00342">
    <property type="entry name" value="HTH_ARAC"/>
    <property type="match status" value="1"/>
</dbReference>
<dbReference type="Gene3D" id="3.40.50.880">
    <property type="match status" value="1"/>
</dbReference>
<dbReference type="PANTHER" id="PTHR43130:SF3">
    <property type="entry name" value="HTH-TYPE TRANSCRIPTIONAL REGULATOR RV1931C"/>
    <property type="match status" value="1"/>
</dbReference>